<dbReference type="NCBIfam" id="TIGR00254">
    <property type="entry name" value="GGDEF"/>
    <property type="match status" value="1"/>
</dbReference>
<keyword evidence="3" id="KW-1185">Reference proteome</keyword>
<sequence length="660" mass="75372">MNLNNSKYQFKKDSVGNIQEWDFSHNIEKLNVKHLRQIITDSFGELTDQIIADSLQMNGAFFVVDSNGKILNKYVFSECLYSERLVLKLSIDKIWSQTEVGMNAISDCISTLKPSLFSSKKHSNEMMMNYITCAVPISLSSKKEQTVILGAVLKKNEQLNELFLMKTFAMSLRTTMLKNIESYIHYNLYTDYLKVARENEQRKQLYQINKNLQSKKDAGLIISEVIQTIKDIYPKLDFQLFLSMDNKTNISFKTISFDIDEDVYCKRAFMQGKVQINQMEPNNMIIAVPLKGHQAVYGVFRIQTNLEPFGDKDIHFVSMIVDSAGIAFENAKLLEQSNSSVDELRLINDITRKLNKSLNLSEIFDYISTELINIFQADFGCILEFNKENNEIVVKSSNITNLPQEVFSINYGFSGIVNQTKEGLIVQDYEMNPTVSSKVMEITSSRSLIASPILVNDEVSGVVMFTNRLPNFFTYDNFRLLQVLSTHIGLAMSNATLHDEMNRMVITDNLTGLYARHYLDEQVKSSIQTTHQYGSLILIDIDFFKRVNDTYGHQLGDKILKKVSQIIQSCIRDSDIAARWGGEEIAVYIPEAQVKHALKIAERIRKRVYQETSPRVSVSCGVSDWSLSDNVVGVETLFYKADMALYEAKKMGRNQIQINT</sequence>
<accession>A0ABT9IVD6</accession>
<dbReference type="EMBL" id="JAVAMP010000001">
    <property type="protein sequence ID" value="MDP5273325.1"/>
    <property type="molecule type" value="Genomic_DNA"/>
</dbReference>
<dbReference type="RefSeq" id="WP_305990604.1">
    <property type="nucleotide sequence ID" value="NZ_JAVAMP010000001.1"/>
</dbReference>
<dbReference type="InterPro" id="IPR050469">
    <property type="entry name" value="Diguanylate_Cyclase"/>
</dbReference>
<evidence type="ECO:0000259" key="1">
    <source>
        <dbReference type="PROSITE" id="PS50887"/>
    </source>
</evidence>
<keyword evidence="2" id="KW-0548">Nucleotidyltransferase</keyword>
<evidence type="ECO:0000313" key="3">
    <source>
        <dbReference type="Proteomes" id="UP001231941"/>
    </source>
</evidence>
<dbReference type="SUPFAM" id="SSF55073">
    <property type="entry name" value="Nucleotide cyclase"/>
    <property type="match status" value="1"/>
</dbReference>
<organism evidence="2 3">
    <name type="scientific">Chengkuizengella axinellae</name>
    <dbReference type="NCBI Taxonomy" id="3064388"/>
    <lineage>
        <taxon>Bacteria</taxon>
        <taxon>Bacillati</taxon>
        <taxon>Bacillota</taxon>
        <taxon>Bacilli</taxon>
        <taxon>Bacillales</taxon>
        <taxon>Paenibacillaceae</taxon>
        <taxon>Chengkuizengella</taxon>
    </lineage>
</organism>
<dbReference type="InterPro" id="IPR003018">
    <property type="entry name" value="GAF"/>
</dbReference>
<dbReference type="EC" id="2.7.7.65" evidence="2"/>
<dbReference type="Gene3D" id="3.30.450.40">
    <property type="match status" value="3"/>
</dbReference>
<gene>
    <name evidence="2" type="ORF">Q5Y73_04360</name>
</gene>
<name>A0ABT9IVD6_9BACL</name>
<dbReference type="PANTHER" id="PTHR45138">
    <property type="entry name" value="REGULATORY COMPONENTS OF SENSORY TRANSDUCTION SYSTEM"/>
    <property type="match status" value="1"/>
</dbReference>
<feature type="domain" description="GGDEF" evidence="1">
    <location>
        <begin position="532"/>
        <end position="660"/>
    </location>
</feature>
<dbReference type="PANTHER" id="PTHR45138:SF9">
    <property type="entry name" value="DIGUANYLATE CYCLASE DGCM-RELATED"/>
    <property type="match status" value="1"/>
</dbReference>
<dbReference type="PROSITE" id="PS50887">
    <property type="entry name" value="GGDEF"/>
    <property type="match status" value="1"/>
</dbReference>
<dbReference type="InterPro" id="IPR029016">
    <property type="entry name" value="GAF-like_dom_sf"/>
</dbReference>
<comment type="caution">
    <text evidence="2">The sequence shown here is derived from an EMBL/GenBank/DDBJ whole genome shotgun (WGS) entry which is preliminary data.</text>
</comment>
<dbReference type="CDD" id="cd01949">
    <property type="entry name" value="GGDEF"/>
    <property type="match status" value="1"/>
</dbReference>
<evidence type="ECO:0000313" key="2">
    <source>
        <dbReference type="EMBL" id="MDP5273325.1"/>
    </source>
</evidence>
<dbReference type="InterPro" id="IPR043128">
    <property type="entry name" value="Rev_trsase/Diguanyl_cyclase"/>
</dbReference>
<dbReference type="InterPro" id="IPR000160">
    <property type="entry name" value="GGDEF_dom"/>
</dbReference>
<dbReference type="SMART" id="SM00065">
    <property type="entry name" value="GAF"/>
    <property type="match status" value="1"/>
</dbReference>
<dbReference type="Gene3D" id="3.30.70.270">
    <property type="match status" value="1"/>
</dbReference>
<protein>
    <submittedName>
        <fullName evidence="2">Diguanylate cyclase</fullName>
        <ecNumber evidence="2">2.7.7.65</ecNumber>
    </submittedName>
</protein>
<keyword evidence="2" id="KW-0808">Transferase</keyword>
<dbReference type="Pfam" id="PF13185">
    <property type="entry name" value="GAF_2"/>
    <property type="match status" value="1"/>
</dbReference>
<dbReference type="SUPFAM" id="SSF55781">
    <property type="entry name" value="GAF domain-like"/>
    <property type="match status" value="2"/>
</dbReference>
<dbReference type="SMART" id="SM00267">
    <property type="entry name" value="GGDEF"/>
    <property type="match status" value="1"/>
</dbReference>
<reference evidence="2 3" key="1">
    <citation type="submission" date="2023-08" db="EMBL/GenBank/DDBJ databases">
        <authorList>
            <person name="Park J.-S."/>
        </authorList>
    </citation>
    <scope>NUCLEOTIDE SEQUENCE [LARGE SCALE GENOMIC DNA]</scope>
    <source>
        <strain evidence="2 3">2205SS18-9</strain>
    </source>
</reference>
<dbReference type="GO" id="GO:0052621">
    <property type="term" value="F:diguanylate cyclase activity"/>
    <property type="evidence" value="ECO:0007669"/>
    <property type="project" value="UniProtKB-EC"/>
</dbReference>
<dbReference type="InterPro" id="IPR029787">
    <property type="entry name" value="Nucleotide_cyclase"/>
</dbReference>
<dbReference type="Pfam" id="PF00990">
    <property type="entry name" value="GGDEF"/>
    <property type="match status" value="1"/>
</dbReference>
<dbReference type="Proteomes" id="UP001231941">
    <property type="component" value="Unassembled WGS sequence"/>
</dbReference>
<proteinExistence type="predicted"/>